<reference evidence="1" key="1">
    <citation type="submission" date="2019-07" db="EMBL/GenBank/DDBJ databases">
        <title>Genomic Encyclopedia of Type Strains, Phase IV (KMG-IV): sequencing the most valuable type-strain genomes for metagenomic binning, comparative biology and taxonomic classification.</title>
        <authorList>
            <person name="Goeker M."/>
        </authorList>
    </citation>
    <scope>NUCLEOTIDE SEQUENCE</scope>
    <source>
        <strain evidence="1">DSM 44596</strain>
    </source>
</reference>
<sequence>MIILGIILLLIGFLLNIPILWTIGVVLLVIGLILFVLGSTGRAVGGRRHWY</sequence>
<protein>
    <submittedName>
        <fullName evidence="1">Uncharacterized protein</fullName>
    </submittedName>
</protein>
<evidence type="ECO:0000313" key="1">
    <source>
        <dbReference type="EMBL" id="TYQ02437.1"/>
    </source>
</evidence>
<dbReference type="Pfam" id="PF19626">
    <property type="entry name" value="DUF6131"/>
    <property type="match status" value="1"/>
</dbReference>
<dbReference type="AlphaFoldDB" id="A0A652YLJ9"/>
<gene>
    <name evidence="1" type="ORF">FNL38_106257</name>
</gene>
<proteinExistence type="predicted"/>
<comment type="caution">
    <text evidence="1">The sequence shown here is derived from an EMBL/GenBank/DDBJ whole genome shotgun (WGS) entry which is preliminary data.</text>
</comment>
<dbReference type="EMBL" id="VNIQ01000006">
    <property type="protein sequence ID" value="TYQ02437.1"/>
    <property type="molecule type" value="Genomic_DNA"/>
</dbReference>
<dbReference type="InterPro" id="IPR046134">
    <property type="entry name" value="DUF6131"/>
</dbReference>
<name>A0A652YLJ9_NOCGL</name>
<accession>A0A652YLJ9</accession>
<organism evidence="1">
    <name type="scientific">Nocardia globerula</name>
    <dbReference type="NCBI Taxonomy" id="1818"/>
    <lineage>
        <taxon>Bacteria</taxon>
        <taxon>Bacillati</taxon>
        <taxon>Actinomycetota</taxon>
        <taxon>Actinomycetes</taxon>
        <taxon>Mycobacteriales</taxon>
        <taxon>Nocardiaceae</taxon>
        <taxon>Nocardia</taxon>
    </lineage>
</organism>